<keyword evidence="3 11" id="KW-0813">Transport</keyword>
<keyword evidence="6" id="KW-0999">Mitochondrion inner membrane</keyword>
<keyword evidence="5" id="KW-0677">Repeat</keyword>
<evidence type="ECO:0000256" key="3">
    <source>
        <dbReference type="ARBA" id="ARBA00022448"/>
    </source>
</evidence>
<keyword evidence="7 13" id="KW-1133">Transmembrane helix</keyword>
<evidence type="ECO:0000313" key="17">
    <source>
        <dbReference type="Proteomes" id="UP000320475"/>
    </source>
</evidence>
<comment type="similarity">
    <text evidence="2 11">Belongs to the mitochondrial carrier (TC 2.A.29) family.</text>
</comment>
<protein>
    <submittedName>
        <fullName evidence="14">Uncharacterized protein</fullName>
    </submittedName>
</protein>
<dbReference type="PANTHER" id="PTHR24089">
    <property type="entry name" value="SOLUTE CARRIER FAMILY 25"/>
    <property type="match status" value="1"/>
</dbReference>
<evidence type="ECO:0000313" key="16">
    <source>
        <dbReference type="Proteomes" id="UP000317494"/>
    </source>
</evidence>
<evidence type="ECO:0000313" key="14">
    <source>
        <dbReference type="EMBL" id="TPX40050.1"/>
    </source>
</evidence>
<name>A0A507CEV9_9FUNG</name>
<dbReference type="EMBL" id="QEAN01000061">
    <property type="protein sequence ID" value="TPX50887.1"/>
    <property type="molecule type" value="Genomic_DNA"/>
</dbReference>
<proteinExistence type="inferred from homology"/>
<evidence type="ECO:0000256" key="10">
    <source>
        <dbReference type="PROSITE-ProRule" id="PRU00282"/>
    </source>
</evidence>
<dbReference type="PRINTS" id="PR00928">
    <property type="entry name" value="GRAVESDC"/>
</dbReference>
<dbReference type="InterPro" id="IPR023395">
    <property type="entry name" value="MCP_dom_sf"/>
</dbReference>
<organism evidence="14 17">
    <name type="scientific">Synchytrium endobioticum</name>
    <dbReference type="NCBI Taxonomy" id="286115"/>
    <lineage>
        <taxon>Eukaryota</taxon>
        <taxon>Fungi</taxon>
        <taxon>Fungi incertae sedis</taxon>
        <taxon>Chytridiomycota</taxon>
        <taxon>Chytridiomycota incertae sedis</taxon>
        <taxon>Chytridiomycetes</taxon>
        <taxon>Synchytriales</taxon>
        <taxon>Synchytriaceae</taxon>
        <taxon>Synchytrium</taxon>
    </lineage>
</organism>
<dbReference type="Proteomes" id="UP000317494">
    <property type="component" value="Unassembled WGS sequence"/>
</dbReference>
<dbReference type="EMBL" id="QEAM01000418">
    <property type="protein sequence ID" value="TPX40050.1"/>
    <property type="molecule type" value="Genomic_DNA"/>
</dbReference>
<feature type="compositionally biased region" description="Polar residues" evidence="12">
    <location>
        <begin position="27"/>
        <end position="37"/>
    </location>
</feature>
<sequence length="414" mass="45679">MLASPASAAAGTFAPQPRQALPIPSKSPHSAPQQPLPTTCPMLRSSSIMHTETHDKQSLDYILKSMVAGGIAGSAAKTVIAPLDRVKILFQTSNPHYEHYAGSLRGAVRAMREIIQNHGYPALFQGHSATLLRIFPYAAVKFMAYEQYKTILMPNGAEKSPLKGMIAGSMAGVTSVFVSYPLDLVRVRLAFQSQRTPFLSIVRTVYNEPNPWFGTNTSRRRRPVRLIAGIGNFYRGFVPTVYGMIPYAGVSFYTYESLKTWCMDSLIAPAAVVNWREVNEANDNGSHVKPQLRAWAYLTSGALSGMLAQASSYPMEVIRRNMQVSAVRHAGIMSKVLSTNGSINRGRAGINPTQGLALMTRTTYETAKWIYARKGVPGFFVGLSIGFVKVVPMFAVSFYMYEWMKQVLDIDWEG</sequence>
<dbReference type="SUPFAM" id="SSF103506">
    <property type="entry name" value="Mitochondrial carrier"/>
    <property type="match status" value="1"/>
</dbReference>
<dbReference type="PROSITE" id="PS50920">
    <property type="entry name" value="SOLCAR"/>
    <property type="match status" value="3"/>
</dbReference>
<dbReference type="InterPro" id="IPR002067">
    <property type="entry name" value="MCP"/>
</dbReference>
<dbReference type="InterPro" id="IPR018108">
    <property type="entry name" value="MCP_transmembrane"/>
</dbReference>
<dbReference type="PRINTS" id="PR00926">
    <property type="entry name" value="MITOCARRIER"/>
</dbReference>
<evidence type="ECO:0000256" key="9">
    <source>
        <dbReference type="ARBA" id="ARBA00023136"/>
    </source>
</evidence>
<dbReference type="InterPro" id="IPR002167">
    <property type="entry name" value="GDC-like"/>
</dbReference>
<keyword evidence="8" id="KW-0496">Mitochondrion</keyword>
<feature type="repeat" description="Solcar" evidence="10">
    <location>
        <begin position="159"/>
        <end position="261"/>
    </location>
</feature>
<keyword evidence="9 10" id="KW-0472">Membrane</keyword>
<feature type="region of interest" description="Disordered" evidence="12">
    <location>
        <begin position="1"/>
        <end position="42"/>
    </location>
</feature>
<dbReference type="Pfam" id="PF00153">
    <property type="entry name" value="Mito_carr"/>
    <property type="match status" value="4"/>
</dbReference>
<evidence type="ECO:0000256" key="8">
    <source>
        <dbReference type="ARBA" id="ARBA00023128"/>
    </source>
</evidence>
<feature type="repeat" description="Solcar" evidence="10">
    <location>
        <begin position="60"/>
        <end position="151"/>
    </location>
</feature>
<keyword evidence="4 10" id="KW-0812">Transmembrane</keyword>
<evidence type="ECO:0000256" key="12">
    <source>
        <dbReference type="SAM" id="MobiDB-lite"/>
    </source>
</evidence>
<evidence type="ECO:0000256" key="11">
    <source>
        <dbReference type="RuleBase" id="RU000488"/>
    </source>
</evidence>
<accession>A0A507CEV9</accession>
<keyword evidence="16" id="KW-1185">Reference proteome</keyword>
<evidence type="ECO:0000256" key="4">
    <source>
        <dbReference type="ARBA" id="ARBA00022692"/>
    </source>
</evidence>
<reference evidence="16 17" key="1">
    <citation type="journal article" date="2019" name="Sci. Rep.">
        <title>Comparative genomics of chytrid fungi reveal insights into the obligate biotrophic and pathogenic lifestyle of Synchytrium endobioticum.</title>
        <authorList>
            <person name="van de Vossenberg B.T.L.H."/>
            <person name="Warris S."/>
            <person name="Nguyen H.D.T."/>
            <person name="van Gent-Pelzer M.P.E."/>
            <person name="Joly D.L."/>
            <person name="van de Geest H.C."/>
            <person name="Bonants P.J.M."/>
            <person name="Smith D.S."/>
            <person name="Levesque C.A."/>
            <person name="van der Lee T.A.J."/>
        </authorList>
    </citation>
    <scope>NUCLEOTIDE SEQUENCE [LARGE SCALE GENOMIC DNA]</scope>
    <source>
        <strain evidence="14 17">LEV6574</strain>
        <strain evidence="15 16">MB42</strain>
    </source>
</reference>
<dbReference type="Proteomes" id="UP000320475">
    <property type="component" value="Unassembled WGS sequence"/>
</dbReference>
<feature type="compositionally biased region" description="Low complexity" evidence="12">
    <location>
        <begin position="1"/>
        <end position="10"/>
    </location>
</feature>
<evidence type="ECO:0000256" key="7">
    <source>
        <dbReference type="ARBA" id="ARBA00022989"/>
    </source>
</evidence>
<feature type="repeat" description="Solcar" evidence="10">
    <location>
        <begin position="292"/>
        <end position="407"/>
    </location>
</feature>
<dbReference type="OrthoDB" id="270584at2759"/>
<feature type="transmembrane region" description="Helical" evidence="13">
    <location>
        <begin position="378"/>
        <end position="401"/>
    </location>
</feature>
<dbReference type="VEuPathDB" id="FungiDB:SeMB42_g02085"/>
<comment type="caution">
    <text evidence="14">The sequence shown here is derived from an EMBL/GenBank/DDBJ whole genome shotgun (WGS) entry which is preliminary data.</text>
</comment>
<dbReference type="AlphaFoldDB" id="A0A507CEV9"/>
<dbReference type="STRING" id="286115.A0A507CEV9"/>
<evidence type="ECO:0000256" key="5">
    <source>
        <dbReference type="ARBA" id="ARBA00022737"/>
    </source>
</evidence>
<comment type="subcellular location">
    <subcellularLocation>
        <location evidence="1">Mitochondrion inner membrane</location>
        <topology evidence="1">Multi-pass membrane protein</topology>
    </subcellularLocation>
</comment>
<evidence type="ECO:0000256" key="13">
    <source>
        <dbReference type="SAM" id="Phobius"/>
    </source>
</evidence>
<dbReference type="GO" id="GO:0005743">
    <property type="term" value="C:mitochondrial inner membrane"/>
    <property type="evidence" value="ECO:0007669"/>
    <property type="project" value="UniProtKB-SubCell"/>
</dbReference>
<dbReference type="GO" id="GO:0055085">
    <property type="term" value="P:transmembrane transport"/>
    <property type="evidence" value="ECO:0007669"/>
    <property type="project" value="InterPro"/>
</dbReference>
<evidence type="ECO:0000256" key="6">
    <source>
        <dbReference type="ARBA" id="ARBA00022792"/>
    </source>
</evidence>
<evidence type="ECO:0000313" key="15">
    <source>
        <dbReference type="EMBL" id="TPX50887.1"/>
    </source>
</evidence>
<evidence type="ECO:0000256" key="1">
    <source>
        <dbReference type="ARBA" id="ARBA00004448"/>
    </source>
</evidence>
<gene>
    <name evidence="14" type="ORF">SeLEV6574_g06823</name>
    <name evidence="15" type="ORF">SeMB42_g02085</name>
</gene>
<dbReference type="Gene3D" id="1.50.40.10">
    <property type="entry name" value="Mitochondrial carrier domain"/>
    <property type="match status" value="1"/>
</dbReference>
<evidence type="ECO:0000256" key="2">
    <source>
        <dbReference type="ARBA" id="ARBA00006375"/>
    </source>
</evidence>